<dbReference type="OrthoDB" id="4299905at2"/>
<name>A0A558A692_9PSEU</name>
<reference evidence="1 2" key="1">
    <citation type="submission" date="2019-07" db="EMBL/GenBank/DDBJ databases">
        <title>New species of Amycolatopsis and Streptomyces.</title>
        <authorList>
            <person name="Duangmal K."/>
            <person name="Teo W.F.A."/>
            <person name="Lipun K."/>
        </authorList>
    </citation>
    <scope>NUCLEOTIDE SEQUENCE [LARGE SCALE GENOMIC DNA]</scope>
    <source>
        <strain evidence="1 2">JCM 30562</strain>
    </source>
</reference>
<gene>
    <name evidence="1" type="ORF">FNH06_23150</name>
</gene>
<evidence type="ECO:0000313" key="2">
    <source>
        <dbReference type="Proteomes" id="UP000318578"/>
    </source>
</evidence>
<accession>A0A558A692</accession>
<evidence type="ECO:0008006" key="3">
    <source>
        <dbReference type="Google" id="ProtNLM"/>
    </source>
</evidence>
<protein>
    <recommendedName>
        <fullName evidence="3">Regulatory protein</fullName>
    </recommendedName>
</protein>
<dbReference type="AlphaFoldDB" id="A0A558A692"/>
<dbReference type="EMBL" id="VJZA01000043">
    <property type="protein sequence ID" value="TVT19766.1"/>
    <property type="molecule type" value="Genomic_DNA"/>
</dbReference>
<evidence type="ECO:0000313" key="1">
    <source>
        <dbReference type="EMBL" id="TVT19766.1"/>
    </source>
</evidence>
<dbReference type="Proteomes" id="UP000318578">
    <property type="component" value="Unassembled WGS sequence"/>
</dbReference>
<comment type="caution">
    <text evidence="1">The sequence shown here is derived from an EMBL/GenBank/DDBJ whole genome shotgun (WGS) entry which is preliminary data.</text>
</comment>
<organism evidence="1 2">
    <name type="scientific">Amycolatopsis acidiphila</name>
    <dbReference type="NCBI Taxonomy" id="715473"/>
    <lineage>
        <taxon>Bacteria</taxon>
        <taxon>Bacillati</taxon>
        <taxon>Actinomycetota</taxon>
        <taxon>Actinomycetes</taxon>
        <taxon>Pseudonocardiales</taxon>
        <taxon>Pseudonocardiaceae</taxon>
        <taxon>Amycolatopsis</taxon>
    </lineage>
</organism>
<keyword evidence="2" id="KW-1185">Reference proteome</keyword>
<sequence length="112" mass="11758">MRLLIDTSQVTFTVGREAQPKTDQNGVQRVERNTNIPMWSVQLVAMDDGGAEVITVTVAAPQPPKVPIGSLVTPVALQAIPWAQNGRNGVAFRATDIKTVTGSKSGSGASTS</sequence>
<proteinExistence type="predicted"/>